<dbReference type="Pfam" id="PF13648">
    <property type="entry name" value="Lipocalin_4"/>
    <property type="match status" value="1"/>
</dbReference>
<gene>
    <name evidence="2" type="ORF">IAB99_01775</name>
</gene>
<proteinExistence type="predicted"/>
<reference evidence="2" key="1">
    <citation type="submission" date="2020-10" db="EMBL/GenBank/DDBJ databases">
        <authorList>
            <person name="Gilroy R."/>
        </authorList>
    </citation>
    <scope>NUCLEOTIDE SEQUENCE</scope>
    <source>
        <strain evidence="2">B1-15692</strain>
    </source>
</reference>
<feature type="domain" description="Lipocalin-like" evidence="1">
    <location>
        <begin position="29"/>
        <end position="110"/>
    </location>
</feature>
<reference evidence="2" key="2">
    <citation type="journal article" date="2021" name="PeerJ">
        <title>Extensive microbial diversity within the chicken gut microbiome revealed by metagenomics and culture.</title>
        <authorList>
            <person name="Gilroy R."/>
            <person name="Ravi A."/>
            <person name="Getino M."/>
            <person name="Pursley I."/>
            <person name="Horton D.L."/>
            <person name="Alikhan N.F."/>
            <person name="Baker D."/>
            <person name="Gharbi K."/>
            <person name="Hall N."/>
            <person name="Watson M."/>
            <person name="Adriaenssens E.M."/>
            <person name="Foster-Nyarko E."/>
            <person name="Jarju S."/>
            <person name="Secka A."/>
            <person name="Antonio M."/>
            <person name="Oren A."/>
            <person name="Chaudhuri R.R."/>
            <person name="La Ragione R."/>
            <person name="Hildebrand F."/>
            <person name="Pallen M.J."/>
        </authorList>
    </citation>
    <scope>NUCLEOTIDE SEQUENCE</scope>
    <source>
        <strain evidence="2">B1-15692</strain>
    </source>
</reference>
<evidence type="ECO:0000259" key="1">
    <source>
        <dbReference type="Pfam" id="PF13648"/>
    </source>
</evidence>
<dbReference type="InterPro" id="IPR024311">
    <property type="entry name" value="Lipocalin-like"/>
</dbReference>
<evidence type="ECO:0000313" key="3">
    <source>
        <dbReference type="Proteomes" id="UP000823660"/>
    </source>
</evidence>
<dbReference type="AlphaFoldDB" id="A0A9D9I5U1"/>
<accession>A0A9D9I5U1</accession>
<dbReference type="Proteomes" id="UP000823660">
    <property type="component" value="Unassembled WGS sequence"/>
</dbReference>
<dbReference type="PROSITE" id="PS51257">
    <property type="entry name" value="PROKAR_LIPOPROTEIN"/>
    <property type="match status" value="1"/>
</dbReference>
<protein>
    <recommendedName>
        <fullName evidence="1">Lipocalin-like domain-containing protein</fullName>
    </recommendedName>
</protein>
<evidence type="ECO:0000313" key="2">
    <source>
        <dbReference type="EMBL" id="MBO8466478.1"/>
    </source>
</evidence>
<sequence length="158" mass="17219">MKKKALIIMAILCPIILSGCRKNSGPADIAGEWKLASLNGVPAEELAADRYGGLDVYVFFGEDKTFETFQRIGNSKKYYRYSGTYNIINTNIATGMYDDGDSWGAEYEVSLENEGKTLVMSGGGDECIYIKETIPDEARESAFETKAASGTSAPGHFL</sequence>
<name>A0A9D9I5U1_9BACT</name>
<comment type="caution">
    <text evidence="2">The sequence shown here is derived from an EMBL/GenBank/DDBJ whole genome shotgun (WGS) entry which is preliminary data.</text>
</comment>
<dbReference type="EMBL" id="JADIMH010000010">
    <property type="protein sequence ID" value="MBO8466478.1"/>
    <property type="molecule type" value="Genomic_DNA"/>
</dbReference>
<organism evidence="2 3">
    <name type="scientific">Candidatus Cryptobacteroides faecipullorum</name>
    <dbReference type="NCBI Taxonomy" id="2840764"/>
    <lineage>
        <taxon>Bacteria</taxon>
        <taxon>Pseudomonadati</taxon>
        <taxon>Bacteroidota</taxon>
        <taxon>Bacteroidia</taxon>
        <taxon>Bacteroidales</taxon>
        <taxon>Candidatus Cryptobacteroides</taxon>
    </lineage>
</organism>